<dbReference type="Gene3D" id="1.10.8.10">
    <property type="entry name" value="DNA helicase RuvA subunit, C-terminal domain"/>
    <property type="match status" value="1"/>
</dbReference>
<evidence type="ECO:0000313" key="9">
    <source>
        <dbReference type="EMBL" id="CAG9532383.1"/>
    </source>
</evidence>
<name>A0A8J2LYU0_9BILA</name>
<evidence type="ECO:0000256" key="5">
    <source>
        <dbReference type="ARBA" id="ARBA00023136"/>
    </source>
</evidence>
<feature type="transmembrane region" description="Helical" evidence="7">
    <location>
        <begin position="70"/>
        <end position="89"/>
    </location>
</feature>
<feature type="transmembrane region" description="Helical" evidence="7">
    <location>
        <begin position="31"/>
        <end position="58"/>
    </location>
</feature>
<evidence type="ECO:0000259" key="8">
    <source>
        <dbReference type="PROSITE" id="PS51140"/>
    </source>
</evidence>
<dbReference type="AlphaFoldDB" id="A0A8J2LYU0"/>
<dbReference type="EMBL" id="CAKAEH010000961">
    <property type="protein sequence ID" value="CAG9532383.1"/>
    <property type="molecule type" value="Genomic_DNA"/>
</dbReference>
<keyword evidence="7" id="KW-0812">Transmembrane</keyword>
<evidence type="ECO:0000256" key="7">
    <source>
        <dbReference type="SAM" id="Phobius"/>
    </source>
</evidence>
<dbReference type="GO" id="GO:0043130">
    <property type="term" value="F:ubiquitin binding"/>
    <property type="evidence" value="ECO:0007669"/>
    <property type="project" value="InterPro"/>
</dbReference>
<dbReference type="Proteomes" id="UP000746747">
    <property type="component" value="Unassembled WGS sequence"/>
</dbReference>
<evidence type="ECO:0000256" key="2">
    <source>
        <dbReference type="ARBA" id="ARBA00004502"/>
    </source>
</evidence>
<evidence type="ECO:0000313" key="10">
    <source>
        <dbReference type="Proteomes" id="UP000746747"/>
    </source>
</evidence>
<dbReference type="PROSITE" id="PS51140">
    <property type="entry name" value="CUE"/>
    <property type="match status" value="1"/>
</dbReference>
<sequence>MAGISSSTTPTLRLNSLFIRDRCSSSTFQRFLLYIYIPFGILLFCLRVIIGVHIFLTACILRKTMLLRCTVLRVMSCLLGLVVFSGGPAGNWDNKTHLLVANHISTLDHMAVDLIEPCILPSGWNIPGLLRWCLGHKDLGARQGRAELIRRSKIFCEKNALPLLTFPEGAMTSGSTGLLKFSTWPFEVTDSVQPVLISVYRPFFGNIAVSVLGGAWWQDVFYFLFVPFTVMKIRWLHPLHRKRSSDSNRPSETAEEFTKRVADIMATKLGIVATSFTSQDVVEETERHLEGRRRSFLNIGLNSDSARKKQSWQSVNSISEYLDALTMKIKQAFPTVPLVAIREDLEQTQDGNATCERITTGKIKLNPLENDDLSPGTNPQKWSKIYNHRKWNLIETNRAKYLKRISEKLFVEQLEHGINS</sequence>
<proteinExistence type="inferred from homology"/>
<organism evidence="9 10">
    <name type="scientific">Cercopithifilaria johnstoni</name>
    <dbReference type="NCBI Taxonomy" id="2874296"/>
    <lineage>
        <taxon>Eukaryota</taxon>
        <taxon>Metazoa</taxon>
        <taxon>Ecdysozoa</taxon>
        <taxon>Nematoda</taxon>
        <taxon>Chromadorea</taxon>
        <taxon>Rhabditida</taxon>
        <taxon>Spirurina</taxon>
        <taxon>Spiruromorpha</taxon>
        <taxon>Filarioidea</taxon>
        <taxon>Onchocercidae</taxon>
        <taxon>Cercopithifilaria</taxon>
    </lineage>
</organism>
<keyword evidence="7" id="KW-1133">Transmembrane helix</keyword>
<feature type="domain" description="CUE" evidence="8">
    <location>
        <begin position="321"/>
        <end position="363"/>
    </location>
</feature>
<dbReference type="GO" id="GO:0005811">
    <property type="term" value="C:lipid droplet"/>
    <property type="evidence" value="ECO:0007669"/>
    <property type="project" value="UniProtKB-SubCell"/>
</dbReference>
<dbReference type="SUPFAM" id="SSF69593">
    <property type="entry name" value="Glycerol-3-phosphate (1)-acyltransferase"/>
    <property type="match status" value="1"/>
</dbReference>
<evidence type="ECO:0000256" key="6">
    <source>
        <dbReference type="ARBA" id="ARBA00035634"/>
    </source>
</evidence>
<dbReference type="GO" id="GO:0036503">
    <property type="term" value="P:ERAD pathway"/>
    <property type="evidence" value="ECO:0007669"/>
    <property type="project" value="TreeGrafter"/>
</dbReference>
<evidence type="ECO:0000256" key="4">
    <source>
        <dbReference type="ARBA" id="ARBA00022824"/>
    </source>
</evidence>
<dbReference type="GO" id="GO:0005789">
    <property type="term" value="C:endoplasmic reticulum membrane"/>
    <property type="evidence" value="ECO:0007669"/>
    <property type="project" value="UniProtKB-SubCell"/>
</dbReference>
<keyword evidence="10" id="KW-1185">Reference proteome</keyword>
<keyword evidence="3" id="KW-0551">Lipid droplet</keyword>
<dbReference type="PANTHER" id="PTHR15486">
    <property type="entry name" value="ANCIENT UBIQUITOUS PROTEIN"/>
    <property type="match status" value="1"/>
</dbReference>
<dbReference type="OrthoDB" id="1854593at2759"/>
<accession>A0A8J2LYU0</accession>
<evidence type="ECO:0000256" key="3">
    <source>
        <dbReference type="ARBA" id="ARBA00022677"/>
    </source>
</evidence>
<reference evidence="9" key="1">
    <citation type="submission" date="2021-09" db="EMBL/GenBank/DDBJ databases">
        <authorList>
            <consortium name="Pathogen Informatics"/>
        </authorList>
    </citation>
    <scope>NUCLEOTIDE SEQUENCE</scope>
</reference>
<dbReference type="PANTHER" id="PTHR15486:SF96">
    <property type="entry name" value="LIPID DROPLET-REGULATING VLDL ASSEMBLY FACTOR AUP1"/>
    <property type="match status" value="1"/>
</dbReference>
<comment type="subcellular location">
    <subcellularLocation>
        <location evidence="1">Endoplasmic reticulum membrane</location>
        <topology evidence="1">Peripheral membrane protein</topology>
    </subcellularLocation>
    <subcellularLocation>
        <location evidence="2">Lipid droplet</location>
    </subcellularLocation>
</comment>
<evidence type="ECO:0000256" key="1">
    <source>
        <dbReference type="ARBA" id="ARBA00004406"/>
    </source>
</evidence>
<gene>
    <name evidence="9" type="ORF">CJOHNSTONI_LOCUS2696</name>
</gene>
<protein>
    <recommendedName>
        <fullName evidence="8">CUE domain-containing protein</fullName>
    </recommendedName>
</protein>
<comment type="caution">
    <text evidence="9">The sequence shown here is derived from an EMBL/GenBank/DDBJ whole genome shotgun (WGS) entry which is preliminary data.</text>
</comment>
<dbReference type="InterPro" id="IPR003892">
    <property type="entry name" value="CUE"/>
</dbReference>
<keyword evidence="5 7" id="KW-0472">Membrane</keyword>
<keyword evidence="4" id="KW-0256">Endoplasmic reticulum</keyword>
<comment type="similarity">
    <text evidence="6">Belongs to the AUP1 family.</text>
</comment>